<reference evidence="1" key="1">
    <citation type="submission" date="2022-07" db="EMBL/GenBank/DDBJ databases">
        <title>Genome Sequence of Lecanicillium saksenae.</title>
        <authorList>
            <person name="Buettner E."/>
        </authorList>
    </citation>
    <scope>NUCLEOTIDE SEQUENCE</scope>
    <source>
        <strain evidence="1">VT-O1</strain>
    </source>
</reference>
<dbReference type="Proteomes" id="UP001148737">
    <property type="component" value="Unassembled WGS sequence"/>
</dbReference>
<dbReference type="EMBL" id="JANAKD010001174">
    <property type="protein sequence ID" value="KAJ3482444.1"/>
    <property type="molecule type" value="Genomic_DNA"/>
</dbReference>
<evidence type="ECO:0000313" key="1">
    <source>
        <dbReference type="EMBL" id="KAJ3482444.1"/>
    </source>
</evidence>
<organism evidence="1 2">
    <name type="scientific">Lecanicillium saksenae</name>
    <dbReference type="NCBI Taxonomy" id="468837"/>
    <lineage>
        <taxon>Eukaryota</taxon>
        <taxon>Fungi</taxon>
        <taxon>Dikarya</taxon>
        <taxon>Ascomycota</taxon>
        <taxon>Pezizomycotina</taxon>
        <taxon>Sordariomycetes</taxon>
        <taxon>Hypocreomycetidae</taxon>
        <taxon>Hypocreales</taxon>
        <taxon>Cordycipitaceae</taxon>
        <taxon>Lecanicillium</taxon>
    </lineage>
</organism>
<comment type="caution">
    <text evidence="1">The sequence shown here is derived from an EMBL/GenBank/DDBJ whole genome shotgun (WGS) entry which is preliminary data.</text>
</comment>
<accession>A0ACC1QLF2</accession>
<name>A0ACC1QLF2_9HYPO</name>
<proteinExistence type="predicted"/>
<keyword evidence="2" id="KW-1185">Reference proteome</keyword>
<gene>
    <name evidence="1" type="ORF">NLG97_g7568</name>
</gene>
<sequence length="466" mass="50747">MSSHAMPHPDRSPKPRSGHQAEGGNGEARTLGVGSSNTPNQSKVTKPRWTARRTHAQFSLYYFPFTSRRERQEQRDAQAAAMSMGKVAEPLENAVTSSSAVTTSEKPQAATAGRQTAVESEPVQSPERLQTNGEQQPLPDPVSSNSATNLTMNDQAMSDTKLFDAEAAAVPRTFDYTDLTFSSDESDKEAPVQSPNFTAKAPPVHDGPSSFPGAQALTAASAYGLAPPTTKAEPASTPRRPRTEVQVMNNGENREYIYIDSSDESDEGDDDTSSPIRRLTLEESSFDMPAMEVPAASVEDVVSPKMTEDDPFAEYQPPSYDDEPMGDVFEPSSPEEMARTENTSSEDSIPLAILRKNLSPTVVNPARNENETSEDDIPLAILRKNGSAATVEPTRNETETSEDDIPLAMLRKNLSPALVRSTRNEKETSEDNVPIAFLRTNRSRSKRHLSDDEGDEEAEISIAQAL</sequence>
<protein>
    <submittedName>
        <fullName evidence="1">Uncharacterized protein</fullName>
    </submittedName>
</protein>
<evidence type="ECO:0000313" key="2">
    <source>
        <dbReference type="Proteomes" id="UP001148737"/>
    </source>
</evidence>